<keyword evidence="2" id="KW-1185">Reference proteome</keyword>
<comment type="caution">
    <text evidence="1">The sequence shown here is derived from an EMBL/GenBank/DDBJ whole genome shotgun (WGS) entry which is preliminary data.</text>
</comment>
<evidence type="ECO:0000313" key="2">
    <source>
        <dbReference type="Proteomes" id="UP000288024"/>
    </source>
</evidence>
<dbReference type="Pfam" id="PF23857">
    <property type="entry name" value="Phage_TAC_19"/>
    <property type="match status" value="1"/>
</dbReference>
<dbReference type="InterPro" id="IPR057006">
    <property type="entry name" value="Phage_TAC_19"/>
</dbReference>
<protein>
    <recommendedName>
        <fullName evidence="3">Phage protein</fullName>
    </recommendedName>
</protein>
<evidence type="ECO:0008006" key="3">
    <source>
        <dbReference type="Google" id="ProtNLM"/>
    </source>
</evidence>
<organism evidence="1 2">
    <name type="scientific">Niallia taxi</name>
    <dbReference type="NCBI Taxonomy" id="2499688"/>
    <lineage>
        <taxon>Bacteria</taxon>
        <taxon>Bacillati</taxon>
        <taxon>Bacillota</taxon>
        <taxon>Bacilli</taxon>
        <taxon>Bacillales</taxon>
        <taxon>Bacillaceae</taxon>
        <taxon>Niallia</taxon>
    </lineage>
</organism>
<dbReference type="AlphaFoldDB" id="A0A437KHW4"/>
<sequence length="116" mass="13153">MANLKKNAIVLVKEVKEGEIVDATYYTPAFLPMSVVYQAIDLNLELTKITASNEKEMVNKMVDFVTNDIYKNQFTKEELENGLHAPDAIQTLQQQVFFITQGQQTDEVKKLLAKKG</sequence>
<gene>
    <name evidence="1" type="ORF">EM808_04050</name>
</gene>
<accession>A0A437KHW4</accession>
<proteinExistence type="predicted"/>
<reference evidence="1 2" key="1">
    <citation type="submission" date="2019-01" db="EMBL/GenBank/DDBJ databases">
        <title>Bacillus sp. M5HDSG1-1, whole genome shotgun sequence.</title>
        <authorList>
            <person name="Tuo L."/>
        </authorList>
    </citation>
    <scope>NUCLEOTIDE SEQUENCE [LARGE SCALE GENOMIC DNA]</scope>
    <source>
        <strain evidence="1 2">M5HDSG1-1</strain>
    </source>
</reference>
<dbReference type="NCBIfam" id="NF047360">
    <property type="entry name" value="tail_chap_PVL"/>
    <property type="match status" value="1"/>
</dbReference>
<dbReference type="Proteomes" id="UP000288024">
    <property type="component" value="Unassembled WGS sequence"/>
</dbReference>
<name>A0A437KHW4_9BACI</name>
<dbReference type="EMBL" id="RZTZ01000001">
    <property type="protein sequence ID" value="RVT67655.1"/>
    <property type="molecule type" value="Genomic_DNA"/>
</dbReference>
<dbReference type="RefSeq" id="WP_127736187.1">
    <property type="nucleotide sequence ID" value="NZ_RZTZ01000001.1"/>
</dbReference>
<evidence type="ECO:0000313" key="1">
    <source>
        <dbReference type="EMBL" id="RVT67655.1"/>
    </source>
</evidence>